<keyword evidence="2" id="KW-1133">Transmembrane helix</keyword>
<evidence type="ECO:0000313" key="3">
    <source>
        <dbReference type="EMBL" id="AJR05528.1"/>
    </source>
</evidence>
<dbReference type="AlphaFoldDB" id="A0A0C5WEI5"/>
<dbReference type="PATRIC" id="fig|658445.3.peg.549"/>
<feature type="transmembrane region" description="Helical" evidence="2">
    <location>
        <begin position="72"/>
        <end position="90"/>
    </location>
</feature>
<feature type="region of interest" description="Disordered" evidence="1">
    <location>
        <begin position="1"/>
        <end position="20"/>
    </location>
</feature>
<dbReference type="HOGENOM" id="CLU_056090_1_0_6"/>
<dbReference type="KEGG" id="pgb:H744_1c0503"/>
<feature type="transmembrane region" description="Helical" evidence="2">
    <location>
        <begin position="194"/>
        <end position="213"/>
    </location>
</feature>
<organism evidence="3 4">
    <name type="scientific">Photobacterium gaetbulicola Gung47</name>
    <dbReference type="NCBI Taxonomy" id="658445"/>
    <lineage>
        <taxon>Bacteria</taxon>
        <taxon>Pseudomonadati</taxon>
        <taxon>Pseudomonadota</taxon>
        <taxon>Gammaproteobacteria</taxon>
        <taxon>Vibrionales</taxon>
        <taxon>Vibrionaceae</taxon>
        <taxon>Photobacterium</taxon>
    </lineage>
</organism>
<dbReference type="EMBL" id="CP005973">
    <property type="protein sequence ID" value="AJR05528.1"/>
    <property type="molecule type" value="Genomic_DNA"/>
</dbReference>
<reference evidence="3 4" key="1">
    <citation type="submission" date="2013-05" db="EMBL/GenBank/DDBJ databases">
        <title>Complete genome sequence of the lipase-producing bacterium Photobacterium gaetbulicola Gung47.</title>
        <authorList>
            <person name="Kim Y.-O."/>
        </authorList>
    </citation>
    <scope>NUCLEOTIDE SEQUENCE [LARGE SCALE GENOMIC DNA]</scope>
    <source>
        <strain evidence="3 4">Gung47</strain>
    </source>
</reference>
<dbReference type="STRING" id="658445.H744_1c0503"/>
<keyword evidence="2" id="KW-0812">Transmembrane</keyword>
<feature type="transmembrane region" description="Helical" evidence="2">
    <location>
        <begin position="164"/>
        <end position="182"/>
    </location>
</feature>
<protein>
    <recommendedName>
        <fullName evidence="5">Alkaline phytoceramidase</fullName>
    </recommendedName>
</protein>
<evidence type="ECO:0000256" key="2">
    <source>
        <dbReference type="SAM" id="Phobius"/>
    </source>
</evidence>
<proteinExistence type="predicted"/>
<feature type="transmembrane region" description="Helical" evidence="2">
    <location>
        <begin position="102"/>
        <end position="127"/>
    </location>
</feature>
<accession>A0A0C5WEI5</accession>
<evidence type="ECO:0008006" key="5">
    <source>
        <dbReference type="Google" id="ProtNLM"/>
    </source>
</evidence>
<keyword evidence="2" id="KW-0472">Membrane</keyword>
<dbReference type="PANTHER" id="PTHR34368:SF1">
    <property type="entry name" value="OS01G0962200 PROTEIN"/>
    <property type="match status" value="1"/>
</dbReference>
<feature type="transmembrane region" description="Helical" evidence="2">
    <location>
        <begin position="139"/>
        <end position="157"/>
    </location>
</feature>
<keyword evidence="4" id="KW-1185">Reference proteome</keyword>
<name>A0A0C5WEI5_9GAMM</name>
<sequence>MPASPQPKSTQPDSSQQKSAPASKRSLFDWRYVLLIVIALILGLLAIYFSPIRQSRNFYDYADQRLLLGIPHFWNVVSNVGFLVVGLIGLKKNHHHSLASEPALSFAYPLFFVSLIGAFWGSSLYHLLPGPFTLMLDRIPITIGFISLYCIIIAQYLSPKLGKAMLLPTLAYGVLSVIYWYMTDVIDGRGDMAPYVLVQLLPIIHIPLILWLYPNRNNPTQYYLYALGLYVLCKIAESKDDELYQLTSQISGHTLKHILAALAGYCVYQGWTKSTKKPHG</sequence>
<evidence type="ECO:0000313" key="4">
    <source>
        <dbReference type="Proteomes" id="UP000032303"/>
    </source>
</evidence>
<dbReference type="Proteomes" id="UP000032303">
    <property type="component" value="Chromosome 1"/>
</dbReference>
<dbReference type="PANTHER" id="PTHR34368">
    <property type="entry name" value="OS01G0962200 PROTEIN"/>
    <property type="match status" value="1"/>
</dbReference>
<feature type="transmembrane region" description="Helical" evidence="2">
    <location>
        <begin position="32"/>
        <end position="52"/>
    </location>
</feature>
<gene>
    <name evidence="3" type="ORF">H744_1c0503</name>
</gene>
<evidence type="ECO:0000256" key="1">
    <source>
        <dbReference type="SAM" id="MobiDB-lite"/>
    </source>
</evidence>